<organism evidence="2 3">
    <name type="scientific">Gulbenkiania mobilis</name>
    <dbReference type="NCBI Taxonomy" id="397457"/>
    <lineage>
        <taxon>Bacteria</taxon>
        <taxon>Pseudomonadati</taxon>
        <taxon>Pseudomonadota</taxon>
        <taxon>Betaproteobacteria</taxon>
        <taxon>Neisseriales</taxon>
        <taxon>Chromobacteriaceae</taxon>
        <taxon>Gulbenkiania</taxon>
    </lineage>
</organism>
<feature type="signal peptide" evidence="1">
    <location>
        <begin position="1"/>
        <end position="20"/>
    </location>
</feature>
<keyword evidence="1" id="KW-0732">Signal</keyword>
<proteinExistence type="predicted"/>
<protein>
    <submittedName>
        <fullName evidence="2">Uncharacterized protein</fullName>
    </submittedName>
</protein>
<evidence type="ECO:0000256" key="1">
    <source>
        <dbReference type="SAM" id="SignalP"/>
    </source>
</evidence>
<name>A0ABY2CVW2_GULMO</name>
<sequence>MKRYCARIGLLIGSMLMALAGNLIALGAAIVGSNRAWPVAVANDQALNAALVGRTGSEDETVSSRAGKAARQGKAWGCLLCRLLDKIDPGHCARNIERDEGEPVD</sequence>
<gene>
    <name evidence="2" type="ORF">EV669_10598</name>
</gene>
<dbReference type="Proteomes" id="UP000294801">
    <property type="component" value="Unassembled WGS sequence"/>
</dbReference>
<evidence type="ECO:0000313" key="3">
    <source>
        <dbReference type="Proteomes" id="UP000294801"/>
    </source>
</evidence>
<accession>A0ABY2CVW2</accession>
<comment type="caution">
    <text evidence="2">The sequence shown here is derived from an EMBL/GenBank/DDBJ whole genome shotgun (WGS) entry which is preliminary data.</text>
</comment>
<reference evidence="2 3" key="1">
    <citation type="submission" date="2019-03" db="EMBL/GenBank/DDBJ databases">
        <title>Genomic Encyclopedia of Type Strains, Phase IV (KMG-IV): sequencing the most valuable type-strain genomes for metagenomic binning, comparative biology and taxonomic classification.</title>
        <authorList>
            <person name="Goeker M."/>
        </authorList>
    </citation>
    <scope>NUCLEOTIDE SEQUENCE [LARGE SCALE GENOMIC DNA]</scope>
    <source>
        <strain evidence="2 3">DSM 18507</strain>
    </source>
</reference>
<keyword evidence="3" id="KW-1185">Reference proteome</keyword>
<dbReference type="RefSeq" id="WP_207913829.1">
    <property type="nucleotide sequence ID" value="NZ_SMDA01000005.1"/>
</dbReference>
<feature type="chain" id="PRO_5045856953" evidence="1">
    <location>
        <begin position="21"/>
        <end position="105"/>
    </location>
</feature>
<evidence type="ECO:0000313" key="2">
    <source>
        <dbReference type="EMBL" id="TCW31397.1"/>
    </source>
</evidence>
<dbReference type="EMBL" id="SMDA01000005">
    <property type="protein sequence ID" value="TCW31397.1"/>
    <property type="molecule type" value="Genomic_DNA"/>
</dbReference>